<sequence>MAQGQPAHGLALRFGAHGLELCCTRGGADVLCLRGDFTRMLPRLQPGSLQRELLVRAARIRRPTGRLVAIDATAGLGEDAMLLAAAGFSVQLYESNPVIAALLADALDRAAGVPALAPVVSRMQLHETDSRTALPKLPAPPDVILLDPMFPARHKSALVKKKLQLLQMLACPCADEAALLMAAIAARPRKVLVKRPLKGACLAGIKASHSFTGRAIRIDCLVLPGPQTH</sequence>
<dbReference type="EC" id="2.1.1.242" evidence="1"/>
<comment type="similarity">
    <text evidence="1">Belongs to the methyltransferase superfamily. RsmJ family.</text>
</comment>
<evidence type="ECO:0000313" key="3">
    <source>
        <dbReference type="Proteomes" id="UP000239867"/>
    </source>
</evidence>
<evidence type="ECO:0000313" key="2">
    <source>
        <dbReference type="EMBL" id="AVD72350.1"/>
    </source>
</evidence>
<dbReference type="SUPFAM" id="SSF53335">
    <property type="entry name" value="S-adenosyl-L-methionine-dependent methyltransferases"/>
    <property type="match status" value="1"/>
</dbReference>
<dbReference type="EMBL" id="CP021255">
    <property type="protein sequence ID" value="AVD72350.1"/>
    <property type="molecule type" value="Genomic_DNA"/>
</dbReference>
<dbReference type="AlphaFoldDB" id="A0A2L1GRR8"/>
<reference evidence="2" key="2">
    <citation type="journal article" date="2018" name="MBio">
        <title>Insights into the evolution of host association through the isolation and characterization of a novel human periodontal pathobiont, Desulfobulbus oralis.</title>
        <authorList>
            <person name="Cross K.L."/>
            <person name="Chirania P."/>
            <person name="Xiong W."/>
            <person name="Beall C.J."/>
            <person name="Elkins J.G."/>
            <person name="Giannone R.J."/>
            <person name="Griffen A.L."/>
            <person name="Guss A.M."/>
            <person name="Hettich R.L."/>
            <person name="Joshi S.S."/>
            <person name="Mokrzan E.M."/>
            <person name="Martin R.K."/>
            <person name="Zhulin I.B."/>
            <person name="Leys E.J."/>
            <person name="Podar M."/>
        </authorList>
    </citation>
    <scope>NUCLEOTIDE SEQUENCE [LARGE SCALE GENOMIC DNA]</scope>
    <source>
        <strain evidence="2">ORNL</strain>
    </source>
</reference>
<dbReference type="Pfam" id="PF04445">
    <property type="entry name" value="SAM_MT"/>
    <property type="match status" value="1"/>
</dbReference>
<keyword evidence="1 2" id="KW-0808">Transferase</keyword>
<accession>A0A2L1GRR8</accession>
<proteinExistence type="inferred from homology"/>
<dbReference type="HAMAP" id="MF_01523">
    <property type="entry name" value="16SrRNA_methyltr_J"/>
    <property type="match status" value="1"/>
</dbReference>
<dbReference type="InterPro" id="IPR007536">
    <property type="entry name" value="16SrRNA_methylTrfase_J"/>
</dbReference>
<dbReference type="KEGG" id="deo:CAY53_11825"/>
<gene>
    <name evidence="1" type="primary">rsmJ</name>
    <name evidence="2" type="ORF">CAY53_11825</name>
</gene>
<dbReference type="InterPro" id="IPR029063">
    <property type="entry name" value="SAM-dependent_MTases_sf"/>
</dbReference>
<keyword evidence="1" id="KW-0698">rRNA processing</keyword>
<keyword evidence="1" id="KW-0949">S-adenosyl-L-methionine</keyword>
<comment type="caution">
    <text evidence="1">Lacks conserved residue(s) required for the propagation of feature annotation.</text>
</comment>
<keyword evidence="1" id="KW-0963">Cytoplasm</keyword>
<comment type="catalytic activity">
    <reaction evidence="1">
        <text>guanosine(1516) in 16S rRNA + S-adenosyl-L-methionine = N(2)-methylguanosine(1516) in 16S rRNA + S-adenosyl-L-homocysteine + H(+)</text>
        <dbReference type="Rhea" id="RHEA:43220"/>
        <dbReference type="Rhea" id="RHEA-COMP:10412"/>
        <dbReference type="Rhea" id="RHEA-COMP:10413"/>
        <dbReference type="ChEBI" id="CHEBI:15378"/>
        <dbReference type="ChEBI" id="CHEBI:57856"/>
        <dbReference type="ChEBI" id="CHEBI:59789"/>
        <dbReference type="ChEBI" id="CHEBI:74269"/>
        <dbReference type="ChEBI" id="CHEBI:74481"/>
        <dbReference type="EC" id="2.1.1.242"/>
    </reaction>
</comment>
<dbReference type="GO" id="GO:0008990">
    <property type="term" value="F:rRNA (guanine-N2-)-methyltransferase activity"/>
    <property type="evidence" value="ECO:0007669"/>
    <property type="project" value="UniProtKB-UniRule"/>
</dbReference>
<keyword evidence="1 2" id="KW-0489">Methyltransferase</keyword>
<dbReference type="GO" id="GO:0005737">
    <property type="term" value="C:cytoplasm"/>
    <property type="evidence" value="ECO:0007669"/>
    <property type="project" value="UniProtKB-SubCell"/>
</dbReference>
<comment type="subcellular location">
    <subcellularLocation>
        <location evidence="1">Cytoplasm</location>
    </subcellularLocation>
</comment>
<dbReference type="Proteomes" id="UP000239867">
    <property type="component" value="Chromosome"/>
</dbReference>
<name>A0A2L1GRR8_9BACT</name>
<dbReference type="PANTHER" id="PTHR36112">
    <property type="entry name" value="RIBOSOMAL RNA SMALL SUBUNIT METHYLTRANSFERASE J"/>
    <property type="match status" value="1"/>
</dbReference>
<organism evidence="2 3">
    <name type="scientific">Desulfobulbus oralis</name>
    <dbReference type="NCBI Taxonomy" id="1986146"/>
    <lineage>
        <taxon>Bacteria</taxon>
        <taxon>Pseudomonadati</taxon>
        <taxon>Thermodesulfobacteriota</taxon>
        <taxon>Desulfobulbia</taxon>
        <taxon>Desulfobulbales</taxon>
        <taxon>Desulfobulbaceae</taxon>
        <taxon>Desulfobulbus</taxon>
    </lineage>
</organism>
<feature type="binding site" evidence="1">
    <location>
        <position position="147"/>
    </location>
    <ligand>
        <name>S-adenosyl-L-methionine</name>
        <dbReference type="ChEBI" id="CHEBI:59789"/>
    </ligand>
</feature>
<keyword evidence="3" id="KW-1185">Reference proteome</keyword>
<reference evidence="2" key="1">
    <citation type="submission" date="2017-05" db="EMBL/GenBank/DDBJ databases">
        <authorList>
            <person name="Song R."/>
            <person name="Chenine A.L."/>
            <person name="Ruprecht R.M."/>
        </authorList>
    </citation>
    <scope>NUCLEOTIDE SEQUENCE</scope>
    <source>
        <strain evidence="2">ORNL</strain>
    </source>
</reference>
<dbReference type="Gene3D" id="3.40.50.150">
    <property type="entry name" value="Vaccinia Virus protein VP39"/>
    <property type="match status" value="1"/>
</dbReference>
<dbReference type="PANTHER" id="PTHR36112:SF1">
    <property type="entry name" value="RIBOSOMAL RNA SMALL SUBUNIT METHYLTRANSFERASE J"/>
    <property type="match status" value="1"/>
</dbReference>
<comment type="function">
    <text evidence="1">Specifically methylates the guanosine in position 1516 of 16S rRNA.</text>
</comment>
<protein>
    <recommendedName>
        <fullName evidence="1">Ribosomal RNA small subunit methyltransferase J</fullName>
        <ecNumber evidence="1">2.1.1.242</ecNumber>
    </recommendedName>
    <alternativeName>
        <fullName evidence="1">16S rRNA m2G1516 methyltransferase</fullName>
    </alternativeName>
    <alternativeName>
        <fullName evidence="1">rRNA (guanine-N(2)-)-methyltransferase</fullName>
    </alternativeName>
</protein>
<evidence type="ECO:0000256" key="1">
    <source>
        <dbReference type="HAMAP-Rule" id="MF_01523"/>
    </source>
</evidence>